<evidence type="ECO:0000313" key="4">
    <source>
        <dbReference type="EMBL" id="SHK94103.1"/>
    </source>
</evidence>
<evidence type="ECO:0000256" key="2">
    <source>
        <dbReference type="SAM" id="MobiDB-lite"/>
    </source>
</evidence>
<dbReference type="PIRSF" id="PIRSF000897">
    <property type="entry name" value="Acid_Ptase_ClsA"/>
    <property type="match status" value="1"/>
</dbReference>
<proteinExistence type="inferred from homology"/>
<keyword evidence="1" id="KW-0378">Hydrolase</keyword>
<evidence type="ECO:0000259" key="3">
    <source>
        <dbReference type="SMART" id="SM00014"/>
    </source>
</evidence>
<sequence>MKFFPILFCISATALVTLGFAKEKIQFVKPEDMPKAISFLPPPPEKGSLSYAADSVRYLQGKAQRNSPRGDSAIQHANGKPASLLKFFGSAIGIPLNENDYPITASLVRSVSKATKATIKETKKTYARHRPYQDFKEPTSVPSEESPTDFTSYPSGHTTRAWAVALLFVMLDPAHQNEILKMGYEMGQSRVIAGFHYQSDVDAARLAASAAFARLCAEPQFLEMVQKAKQEIRQKKSSP</sequence>
<dbReference type="Proteomes" id="UP000184275">
    <property type="component" value="Unassembled WGS sequence"/>
</dbReference>
<evidence type="ECO:0000313" key="5">
    <source>
        <dbReference type="Proteomes" id="UP000184275"/>
    </source>
</evidence>
<dbReference type="EC" id="3.1.3.2" evidence="1"/>
<gene>
    <name evidence="4" type="ORF">SAMN05720469_12514</name>
</gene>
<dbReference type="SUPFAM" id="SSF48317">
    <property type="entry name" value="Acid phosphatase/Vanadium-dependent haloperoxidase"/>
    <property type="match status" value="1"/>
</dbReference>
<dbReference type="InterPro" id="IPR000326">
    <property type="entry name" value="PAP2/HPO"/>
</dbReference>
<dbReference type="InterPro" id="IPR001011">
    <property type="entry name" value="Acid_Pase_classA_bac"/>
</dbReference>
<dbReference type="EMBL" id="FRAW01000025">
    <property type="protein sequence ID" value="SHK94103.1"/>
    <property type="molecule type" value="Genomic_DNA"/>
</dbReference>
<keyword evidence="5" id="KW-1185">Reference proteome</keyword>
<evidence type="ECO:0000256" key="1">
    <source>
        <dbReference type="PIRNR" id="PIRNR000897"/>
    </source>
</evidence>
<dbReference type="SMART" id="SM00014">
    <property type="entry name" value="acidPPc"/>
    <property type="match status" value="1"/>
</dbReference>
<dbReference type="AlphaFoldDB" id="A0A1M6WJY1"/>
<protein>
    <recommendedName>
        <fullName evidence="1">Acid phosphatase</fullName>
        <ecNumber evidence="1">3.1.3.2</ecNumber>
    </recommendedName>
</protein>
<organism evidence="4 5">
    <name type="scientific">Fibrobacter intestinalis</name>
    <dbReference type="NCBI Taxonomy" id="28122"/>
    <lineage>
        <taxon>Bacteria</taxon>
        <taxon>Pseudomonadati</taxon>
        <taxon>Fibrobacterota</taxon>
        <taxon>Fibrobacteria</taxon>
        <taxon>Fibrobacterales</taxon>
        <taxon>Fibrobacteraceae</taxon>
        <taxon>Fibrobacter</taxon>
    </lineage>
</organism>
<dbReference type="Gene3D" id="1.20.144.10">
    <property type="entry name" value="Phosphatidic acid phosphatase type 2/haloperoxidase"/>
    <property type="match status" value="1"/>
</dbReference>
<dbReference type="PRINTS" id="PR00483">
    <property type="entry name" value="BACPHPHTASE"/>
</dbReference>
<comment type="catalytic activity">
    <reaction evidence="1">
        <text>a phosphate monoester + H2O = an alcohol + phosphate</text>
        <dbReference type="Rhea" id="RHEA:15017"/>
        <dbReference type="ChEBI" id="CHEBI:15377"/>
        <dbReference type="ChEBI" id="CHEBI:30879"/>
        <dbReference type="ChEBI" id="CHEBI:43474"/>
        <dbReference type="ChEBI" id="CHEBI:67140"/>
        <dbReference type="EC" id="3.1.3.2"/>
    </reaction>
</comment>
<dbReference type="RefSeq" id="WP_073305269.1">
    <property type="nucleotide sequence ID" value="NZ_FRAW01000025.1"/>
</dbReference>
<dbReference type="GO" id="GO:0030288">
    <property type="term" value="C:outer membrane-bounded periplasmic space"/>
    <property type="evidence" value="ECO:0007669"/>
    <property type="project" value="InterPro"/>
</dbReference>
<comment type="similarity">
    <text evidence="1">Belongs to the class A bacterial acid phosphatase family.</text>
</comment>
<feature type="domain" description="Phosphatidic acid phosphatase type 2/haloperoxidase" evidence="3">
    <location>
        <begin position="101"/>
        <end position="216"/>
    </location>
</feature>
<dbReference type="InterPro" id="IPR036938">
    <property type="entry name" value="PAP2/HPO_sf"/>
</dbReference>
<dbReference type="Pfam" id="PF01569">
    <property type="entry name" value="PAP2"/>
    <property type="match status" value="1"/>
</dbReference>
<feature type="region of interest" description="Disordered" evidence="2">
    <location>
        <begin position="128"/>
        <end position="152"/>
    </location>
</feature>
<name>A0A1M6WJY1_9BACT</name>
<accession>A0A1M6WJY1</accession>
<feature type="compositionally biased region" description="Polar residues" evidence="2">
    <location>
        <begin position="140"/>
        <end position="152"/>
    </location>
</feature>
<reference evidence="5" key="1">
    <citation type="submission" date="2016-11" db="EMBL/GenBank/DDBJ databases">
        <authorList>
            <person name="Varghese N."/>
            <person name="Submissions S."/>
        </authorList>
    </citation>
    <scope>NUCLEOTIDE SEQUENCE [LARGE SCALE GENOMIC DNA]</scope>
    <source>
        <strain evidence="5">UWOS</strain>
    </source>
</reference>
<dbReference type="GO" id="GO:0003993">
    <property type="term" value="F:acid phosphatase activity"/>
    <property type="evidence" value="ECO:0007669"/>
    <property type="project" value="UniProtKB-EC"/>
</dbReference>